<feature type="compositionally biased region" description="Pro residues" evidence="1">
    <location>
        <begin position="76"/>
        <end position="85"/>
    </location>
</feature>
<keyword evidence="3" id="KW-1185">Reference proteome</keyword>
<feature type="compositionally biased region" description="Gly residues" evidence="1">
    <location>
        <begin position="37"/>
        <end position="50"/>
    </location>
</feature>
<comment type="caution">
    <text evidence="2">The sequence shown here is derived from an EMBL/GenBank/DDBJ whole genome shotgun (WGS) entry which is preliminary data.</text>
</comment>
<proteinExistence type="predicted"/>
<protein>
    <submittedName>
        <fullName evidence="2">Uncharacterized protein</fullName>
    </submittedName>
</protein>
<reference evidence="2 3" key="1">
    <citation type="submission" date="2019-05" db="EMBL/GenBank/DDBJ databases">
        <title>Another draft genome of Portunus trituberculatus and its Hox gene families provides insights of decapod evolution.</title>
        <authorList>
            <person name="Jeong J.-H."/>
            <person name="Song I."/>
            <person name="Kim S."/>
            <person name="Choi T."/>
            <person name="Kim D."/>
            <person name="Ryu S."/>
            <person name="Kim W."/>
        </authorList>
    </citation>
    <scope>NUCLEOTIDE SEQUENCE [LARGE SCALE GENOMIC DNA]</scope>
    <source>
        <tissue evidence="2">Muscle</tissue>
    </source>
</reference>
<sequence>MSVLWDVACPSVLLRPQESLRGSRTRHFLKLKEMWRRGGGAAGGGSGVGGADKQDTARAPISRTHINHFPRYRPGPDSPPPTPAC</sequence>
<feature type="region of interest" description="Disordered" evidence="1">
    <location>
        <begin position="37"/>
        <end position="85"/>
    </location>
</feature>
<name>A0A5B7EJ19_PORTR</name>
<accession>A0A5B7EJ19</accession>
<organism evidence="2 3">
    <name type="scientific">Portunus trituberculatus</name>
    <name type="common">Swimming crab</name>
    <name type="synonym">Neptunus trituberculatus</name>
    <dbReference type="NCBI Taxonomy" id="210409"/>
    <lineage>
        <taxon>Eukaryota</taxon>
        <taxon>Metazoa</taxon>
        <taxon>Ecdysozoa</taxon>
        <taxon>Arthropoda</taxon>
        <taxon>Crustacea</taxon>
        <taxon>Multicrustacea</taxon>
        <taxon>Malacostraca</taxon>
        <taxon>Eumalacostraca</taxon>
        <taxon>Eucarida</taxon>
        <taxon>Decapoda</taxon>
        <taxon>Pleocyemata</taxon>
        <taxon>Brachyura</taxon>
        <taxon>Eubrachyura</taxon>
        <taxon>Portunoidea</taxon>
        <taxon>Portunidae</taxon>
        <taxon>Portuninae</taxon>
        <taxon>Portunus</taxon>
    </lineage>
</organism>
<gene>
    <name evidence="2" type="ORF">E2C01_027563</name>
</gene>
<dbReference type="Proteomes" id="UP000324222">
    <property type="component" value="Unassembled WGS sequence"/>
</dbReference>
<evidence type="ECO:0000313" key="2">
    <source>
        <dbReference type="EMBL" id="MPC34182.1"/>
    </source>
</evidence>
<evidence type="ECO:0000313" key="3">
    <source>
        <dbReference type="Proteomes" id="UP000324222"/>
    </source>
</evidence>
<dbReference type="EMBL" id="VSRR010003003">
    <property type="protein sequence ID" value="MPC34182.1"/>
    <property type="molecule type" value="Genomic_DNA"/>
</dbReference>
<dbReference type="AlphaFoldDB" id="A0A5B7EJ19"/>
<evidence type="ECO:0000256" key="1">
    <source>
        <dbReference type="SAM" id="MobiDB-lite"/>
    </source>
</evidence>